<feature type="coiled-coil region" evidence="1">
    <location>
        <begin position="5"/>
        <end position="32"/>
    </location>
</feature>
<proteinExistence type="predicted"/>
<name>A0A8S5TEV8_9CAUD</name>
<accession>A0A8S5TEV8</accession>
<sequence>MRNRITTLEKENKELKEEVNHLIDRNNELLRLYIERNDK</sequence>
<evidence type="ECO:0000256" key="1">
    <source>
        <dbReference type="SAM" id="Coils"/>
    </source>
</evidence>
<evidence type="ECO:0000313" key="2">
    <source>
        <dbReference type="EMBL" id="DAF61680.1"/>
    </source>
</evidence>
<reference evidence="2" key="1">
    <citation type="journal article" date="2021" name="Proc. Natl. Acad. Sci. U.S.A.">
        <title>A Catalog of Tens of Thousands of Viruses from Human Metagenomes Reveals Hidden Associations with Chronic Diseases.</title>
        <authorList>
            <person name="Tisza M.J."/>
            <person name="Buck C.B."/>
        </authorList>
    </citation>
    <scope>NUCLEOTIDE SEQUENCE</scope>
    <source>
        <strain evidence="2">Ct1IF5</strain>
    </source>
</reference>
<keyword evidence="1" id="KW-0175">Coiled coil</keyword>
<organism evidence="2">
    <name type="scientific">Siphoviridae sp. ct1IF5</name>
    <dbReference type="NCBI Taxonomy" id="2827765"/>
    <lineage>
        <taxon>Viruses</taxon>
        <taxon>Duplodnaviria</taxon>
        <taxon>Heunggongvirae</taxon>
        <taxon>Uroviricota</taxon>
        <taxon>Caudoviricetes</taxon>
    </lineage>
</organism>
<dbReference type="EMBL" id="BK032815">
    <property type="protein sequence ID" value="DAF61680.1"/>
    <property type="molecule type" value="Genomic_DNA"/>
</dbReference>
<protein>
    <submittedName>
        <fullName evidence="2">Uncharacterized protein</fullName>
    </submittedName>
</protein>